<organism evidence="2 3">
    <name type="scientific">Cercophora scortea</name>
    <dbReference type="NCBI Taxonomy" id="314031"/>
    <lineage>
        <taxon>Eukaryota</taxon>
        <taxon>Fungi</taxon>
        <taxon>Dikarya</taxon>
        <taxon>Ascomycota</taxon>
        <taxon>Pezizomycotina</taxon>
        <taxon>Sordariomycetes</taxon>
        <taxon>Sordariomycetidae</taxon>
        <taxon>Sordariales</taxon>
        <taxon>Lasiosphaeriaceae</taxon>
        <taxon>Cercophora</taxon>
    </lineage>
</organism>
<protein>
    <submittedName>
        <fullName evidence="2">Uncharacterized protein</fullName>
    </submittedName>
</protein>
<dbReference type="Proteomes" id="UP001286456">
    <property type="component" value="Unassembled WGS sequence"/>
</dbReference>
<accession>A0AAE0IWC7</accession>
<proteinExistence type="predicted"/>
<dbReference type="AlphaFoldDB" id="A0AAE0IWC7"/>
<gene>
    <name evidence="2" type="ORF">B0T19DRAFT_398264</name>
</gene>
<dbReference type="EMBL" id="JAUEPO010000002">
    <property type="protein sequence ID" value="KAK3332501.1"/>
    <property type="molecule type" value="Genomic_DNA"/>
</dbReference>
<sequence>MCVRPPSLCCARLCLLGLLRRGVVHLHQNPKHWDGRTIGLRARARKELGREKVSYADTEEAKHERTKARTRDFDLGTLQCKTWRAERSKPNPQIPLTQYQVVTSWSEQ</sequence>
<evidence type="ECO:0000256" key="1">
    <source>
        <dbReference type="SAM" id="SignalP"/>
    </source>
</evidence>
<evidence type="ECO:0000313" key="3">
    <source>
        <dbReference type="Proteomes" id="UP001286456"/>
    </source>
</evidence>
<keyword evidence="1" id="KW-0732">Signal</keyword>
<reference evidence="2" key="1">
    <citation type="journal article" date="2023" name="Mol. Phylogenet. Evol.">
        <title>Genome-scale phylogeny and comparative genomics of the fungal order Sordariales.</title>
        <authorList>
            <person name="Hensen N."/>
            <person name="Bonometti L."/>
            <person name="Westerberg I."/>
            <person name="Brannstrom I.O."/>
            <person name="Guillou S."/>
            <person name="Cros-Aarteil S."/>
            <person name="Calhoun S."/>
            <person name="Haridas S."/>
            <person name="Kuo A."/>
            <person name="Mondo S."/>
            <person name="Pangilinan J."/>
            <person name="Riley R."/>
            <person name="LaButti K."/>
            <person name="Andreopoulos B."/>
            <person name="Lipzen A."/>
            <person name="Chen C."/>
            <person name="Yan M."/>
            <person name="Daum C."/>
            <person name="Ng V."/>
            <person name="Clum A."/>
            <person name="Steindorff A."/>
            <person name="Ohm R.A."/>
            <person name="Martin F."/>
            <person name="Silar P."/>
            <person name="Natvig D.O."/>
            <person name="Lalanne C."/>
            <person name="Gautier V."/>
            <person name="Ament-Velasquez S.L."/>
            <person name="Kruys A."/>
            <person name="Hutchinson M.I."/>
            <person name="Powell A.J."/>
            <person name="Barry K."/>
            <person name="Miller A.N."/>
            <person name="Grigoriev I.V."/>
            <person name="Debuchy R."/>
            <person name="Gladieux P."/>
            <person name="Hiltunen Thoren M."/>
            <person name="Johannesson H."/>
        </authorList>
    </citation>
    <scope>NUCLEOTIDE SEQUENCE</scope>
    <source>
        <strain evidence="2">SMH4131-1</strain>
    </source>
</reference>
<comment type="caution">
    <text evidence="2">The sequence shown here is derived from an EMBL/GenBank/DDBJ whole genome shotgun (WGS) entry which is preliminary data.</text>
</comment>
<feature type="chain" id="PRO_5042037745" evidence="1">
    <location>
        <begin position="27"/>
        <end position="108"/>
    </location>
</feature>
<keyword evidence="3" id="KW-1185">Reference proteome</keyword>
<reference evidence="2" key="2">
    <citation type="submission" date="2023-06" db="EMBL/GenBank/DDBJ databases">
        <authorList>
            <consortium name="Lawrence Berkeley National Laboratory"/>
            <person name="Haridas S."/>
            <person name="Hensen N."/>
            <person name="Bonometti L."/>
            <person name="Westerberg I."/>
            <person name="Brannstrom I.O."/>
            <person name="Guillou S."/>
            <person name="Cros-Aarteil S."/>
            <person name="Calhoun S."/>
            <person name="Kuo A."/>
            <person name="Mondo S."/>
            <person name="Pangilinan J."/>
            <person name="Riley R."/>
            <person name="Labutti K."/>
            <person name="Andreopoulos B."/>
            <person name="Lipzen A."/>
            <person name="Chen C."/>
            <person name="Yanf M."/>
            <person name="Daum C."/>
            <person name="Ng V."/>
            <person name="Clum A."/>
            <person name="Steindorff A."/>
            <person name="Ohm R."/>
            <person name="Martin F."/>
            <person name="Silar P."/>
            <person name="Natvig D."/>
            <person name="Lalanne C."/>
            <person name="Gautier V."/>
            <person name="Ament-Velasquez S.L."/>
            <person name="Kruys A."/>
            <person name="Hutchinson M.I."/>
            <person name="Powell A.J."/>
            <person name="Barry K."/>
            <person name="Miller A.N."/>
            <person name="Grigoriev I.V."/>
            <person name="Debuchy R."/>
            <person name="Gladieux P."/>
            <person name="Thoren M.H."/>
            <person name="Johannesson H."/>
        </authorList>
    </citation>
    <scope>NUCLEOTIDE SEQUENCE</scope>
    <source>
        <strain evidence="2">SMH4131-1</strain>
    </source>
</reference>
<evidence type="ECO:0000313" key="2">
    <source>
        <dbReference type="EMBL" id="KAK3332501.1"/>
    </source>
</evidence>
<feature type="signal peptide" evidence="1">
    <location>
        <begin position="1"/>
        <end position="26"/>
    </location>
</feature>
<name>A0AAE0IWC7_9PEZI</name>